<reference evidence="1 3" key="2">
    <citation type="submission" date="2018-03" db="EMBL/GenBank/DDBJ databases">
        <title>Genomic Encyclopedia of Archaeal and Bacterial Type Strains, Phase II (KMG-II): from individual species to whole genera.</title>
        <authorList>
            <person name="Goeker M."/>
        </authorList>
    </citation>
    <scope>NUCLEOTIDE SEQUENCE [LARGE SCALE GENOMIC DNA]</scope>
    <source>
        <strain evidence="1 3">DSM 25227</strain>
    </source>
</reference>
<dbReference type="OrthoDB" id="9798776at2"/>
<evidence type="ECO:0000313" key="3">
    <source>
        <dbReference type="Proteomes" id="UP000245839"/>
    </source>
</evidence>
<dbReference type="RefSeq" id="WP_109565401.1">
    <property type="nucleotide sequence ID" value="NZ_QGDJ01000009.1"/>
</dbReference>
<dbReference type="Proteomes" id="UP000245839">
    <property type="component" value="Unassembled WGS sequence"/>
</dbReference>
<accession>A0A2Y9B2M2</accession>
<evidence type="ECO:0000313" key="1">
    <source>
        <dbReference type="EMBL" id="PWJ16192.1"/>
    </source>
</evidence>
<evidence type="ECO:0000313" key="2">
    <source>
        <dbReference type="EMBL" id="SSA49207.1"/>
    </source>
</evidence>
<gene>
    <name evidence="1" type="ORF">BCF38_10976</name>
    <name evidence="2" type="ORF">SAMN05421539_10976</name>
</gene>
<keyword evidence="3" id="KW-1185">Reference proteome</keyword>
<organism evidence="2 4">
    <name type="scientific">Jannaschia seohaensis</name>
    <dbReference type="NCBI Taxonomy" id="475081"/>
    <lineage>
        <taxon>Bacteria</taxon>
        <taxon>Pseudomonadati</taxon>
        <taxon>Pseudomonadota</taxon>
        <taxon>Alphaproteobacteria</taxon>
        <taxon>Rhodobacterales</taxon>
        <taxon>Roseobacteraceae</taxon>
        <taxon>Jannaschia</taxon>
    </lineage>
</organism>
<evidence type="ECO:0000313" key="4">
    <source>
        <dbReference type="Proteomes" id="UP000251571"/>
    </source>
</evidence>
<protein>
    <submittedName>
        <fullName evidence="2">Uncharacterized protein</fullName>
    </submittedName>
</protein>
<dbReference type="AlphaFoldDB" id="A0A2Y9B2M2"/>
<name>A0A2Y9B2M2_9RHOB</name>
<proteinExistence type="predicted"/>
<sequence length="85" mass="9709">MISCTTRYEIDPDTRPEFETCERVWLADIPVKGGTRHGYHMLRERETAAYLHAHDHAERGKGIGRDDRNLTRSVRDGASADDLVL</sequence>
<dbReference type="EMBL" id="QGDJ01000009">
    <property type="protein sequence ID" value="PWJ16192.1"/>
    <property type="molecule type" value="Genomic_DNA"/>
</dbReference>
<dbReference type="EMBL" id="UETC01000009">
    <property type="protein sequence ID" value="SSA49207.1"/>
    <property type="molecule type" value="Genomic_DNA"/>
</dbReference>
<reference evidence="2 4" key="1">
    <citation type="submission" date="2016-10" db="EMBL/GenBank/DDBJ databases">
        <authorList>
            <person name="Cai Z."/>
        </authorList>
    </citation>
    <scope>NUCLEOTIDE SEQUENCE [LARGE SCALE GENOMIC DNA]</scope>
    <source>
        <strain evidence="2 4">DSM 25227</strain>
    </source>
</reference>
<dbReference type="Proteomes" id="UP000251571">
    <property type="component" value="Unassembled WGS sequence"/>
</dbReference>